<evidence type="ECO:0000256" key="5">
    <source>
        <dbReference type="ARBA" id="ARBA00023125"/>
    </source>
</evidence>
<comment type="subcellular location">
    <subcellularLocation>
        <location evidence="9">Nucleus</location>
    </subcellularLocation>
</comment>
<dbReference type="CDD" id="cd07172">
    <property type="entry name" value="NR_DBD_GR_PR"/>
    <property type="match status" value="1"/>
</dbReference>
<feature type="domain" description="NR LBD" evidence="12">
    <location>
        <begin position="292"/>
        <end position="528"/>
    </location>
</feature>
<dbReference type="PRINTS" id="PR00398">
    <property type="entry name" value="STRDHORMONER"/>
</dbReference>
<keyword evidence="4 9" id="KW-0805">Transcription regulation</keyword>
<evidence type="ECO:0000313" key="13">
    <source>
        <dbReference type="EMBL" id="KAI2651021.1"/>
    </source>
</evidence>
<keyword evidence="3 9" id="KW-0862">Zinc</keyword>
<keyword evidence="14" id="KW-1185">Reference proteome</keyword>
<name>A0ABQ8LK26_LABRO</name>
<evidence type="ECO:0000313" key="14">
    <source>
        <dbReference type="Proteomes" id="UP000830375"/>
    </source>
</evidence>
<evidence type="ECO:0000256" key="2">
    <source>
        <dbReference type="ARBA" id="ARBA00022771"/>
    </source>
</evidence>
<evidence type="ECO:0000256" key="10">
    <source>
        <dbReference type="SAM" id="MobiDB-lite"/>
    </source>
</evidence>
<evidence type="ECO:0000256" key="9">
    <source>
        <dbReference type="RuleBase" id="RU004334"/>
    </source>
</evidence>
<evidence type="ECO:0000256" key="1">
    <source>
        <dbReference type="ARBA" id="ARBA00022723"/>
    </source>
</evidence>
<dbReference type="Pfam" id="PF00104">
    <property type="entry name" value="Hormone_recep"/>
    <property type="match status" value="1"/>
</dbReference>
<reference evidence="13 14" key="1">
    <citation type="submission" date="2022-01" db="EMBL/GenBank/DDBJ databases">
        <title>A high-quality chromosome-level genome assembly of rohu carp, Labeo rohita.</title>
        <authorList>
            <person name="Arick M.A. II"/>
            <person name="Hsu C.-Y."/>
            <person name="Magbanua Z."/>
            <person name="Pechanova O."/>
            <person name="Grover C."/>
            <person name="Miller E."/>
            <person name="Thrash A."/>
            <person name="Ezzel L."/>
            <person name="Alam S."/>
            <person name="Benzie J."/>
            <person name="Hamilton M."/>
            <person name="Karsi A."/>
            <person name="Lawrence M.L."/>
            <person name="Peterson D.G."/>
        </authorList>
    </citation>
    <scope>NUCLEOTIDE SEQUENCE [LARGE SCALE GENOMIC DNA]</scope>
    <source>
        <strain evidence="14">BAU-BD-2019</strain>
        <tissue evidence="13">Blood</tissue>
    </source>
</reference>
<dbReference type="SMART" id="SM00399">
    <property type="entry name" value="ZnF_C4"/>
    <property type="match status" value="1"/>
</dbReference>
<dbReference type="Pfam" id="PF00105">
    <property type="entry name" value="zf-C4"/>
    <property type="match status" value="1"/>
</dbReference>
<keyword evidence="8 9" id="KW-0539">Nucleus</keyword>
<dbReference type="PANTHER" id="PTHR48092">
    <property type="entry name" value="KNIRPS-RELATED PROTEIN-RELATED"/>
    <property type="match status" value="1"/>
</dbReference>
<dbReference type="InterPro" id="IPR001723">
    <property type="entry name" value="Nuclear_hrmn_rcpt"/>
</dbReference>
<comment type="similarity">
    <text evidence="9">Belongs to the nuclear hormone receptor family.</text>
</comment>
<keyword evidence="6 9" id="KW-0804">Transcription</keyword>
<evidence type="ECO:0000256" key="6">
    <source>
        <dbReference type="ARBA" id="ARBA00023163"/>
    </source>
</evidence>
<dbReference type="InterPro" id="IPR050200">
    <property type="entry name" value="Nuclear_hormone_rcpt_NR3"/>
</dbReference>
<dbReference type="SMART" id="SM00430">
    <property type="entry name" value="HOLI"/>
    <property type="match status" value="1"/>
</dbReference>
<dbReference type="PRINTS" id="PR00047">
    <property type="entry name" value="STROIDFINGER"/>
</dbReference>
<dbReference type="Gene3D" id="3.30.50.10">
    <property type="entry name" value="Erythroid Transcription Factor GATA-1, subunit A"/>
    <property type="match status" value="1"/>
</dbReference>
<dbReference type="PROSITE" id="PS51030">
    <property type="entry name" value="NUCLEAR_REC_DBD_2"/>
    <property type="match status" value="1"/>
</dbReference>
<evidence type="ECO:0000256" key="4">
    <source>
        <dbReference type="ARBA" id="ARBA00023015"/>
    </source>
</evidence>
<sequence length="547" mass="61288">MKRFSLGSALELYGGTNELTFFSPSVVPKLVARSSSFEVLASTGPGYARFTFLLGLHTSRRQLIAEVTELRSHDVELFVFVPRRSQILKGLLCKPRVEGNISRGGQTDSHTPPAGWSSDRHPKKSCREKSTNPAGTSLGLPAADYNSQYYSNFLIVPQHNITISLARPEVSSSSPSGSVKPGGNAHKICLVCSDEASGCHYGVLTCGSCKVFFKRAVEGQHNYLCAGRNDCIIDKIRRKNCPACRFRKCLQAGMNLEARKNKKLMRLRGHSTSSEQAPAPPDERLCSLVPKAMPQLVPTMLSLLKAIEPEIIYAGYDSTIPDTSTRLMTTLNRLGGRQVISAVKWAKALPGFRNLHLDDQMTLLQCSWLFLMSFGLGWRSYQQCNGGMLCFAPDLVINEERMKLPYMNDQCNQMLKIANELVRLQELGCLSTQELMNQSILQKPVKMDGLKSQAVFDEIRMSYIKELGKAIVKREENSSQNWQRFYQLTKLLDSMQEMVEGLLNFCFYTFVNKSLSVEFPDMLAEIISHQLPKFKDGSVKPLLFHQK</sequence>
<dbReference type="SUPFAM" id="SSF57716">
    <property type="entry name" value="Glucocorticoid receptor-like (DNA-binding domain)"/>
    <property type="match status" value="1"/>
</dbReference>
<keyword evidence="1 9" id="KW-0479">Metal-binding</keyword>
<proteinExistence type="inferred from homology"/>
<dbReference type="SUPFAM" id="SSF48508">
    <property type="entry name" value="Nuclear receptor ligand-binding domain"/>
    <property type="match status" value="1"/>
</dbReference>
<keyword evidence="2 9" id="KW-0863">Zinc-finger</keyword>
<feature type="domain" description="Nuclear receptor" evidence="11">
    <location>
        <begin position="186"/>
        <end position="261"/>
    </location>
</feature>
<keyword evidence="5 9" id="KW-0238">DNA-binding</keyword>
<gene>
    <name evidence="13" type="ORF">H4Q32_019020</name>
</gene>
<dbReference type="Gene3D" id="1.10.565.10">
    <property type="entry name" value="Retinoid X Receptor"/>
    <property type="match status" value="1"/>
</dbReference>
<accession>A0ABQ8LK26</accession>
<dbReference type="Proteomes" id="UP000830375">
    <property type="component" value="Unassembled WGS sequence"/>
</dbReference>
<evidence type="ECO:0000256" key="3">
    <source>
        <dbReference type="ARBA" id="ARBA00022833"/>
    </source>
</evidence>
<comment type="caution">
    <text evidence="13">The sequence shown here is derived from an EMBL/GenBank/DDBJ whole genome shotgun (WGS) entry which is preliminary data.</text>
</comment>
<dbReference type="InterPro" id="IPR001628">
    <property type="entry name" value="Znf_hrmn_rcpt"/>
</dbReference>
<dbReference type="PROSITE" id="PS00031">
    <property type="entry name" value="NUCLEAR_REC_DBD_1"/>
    <property type="match status" value="1"/>
</dbReference>
<dbReference type="PROSITE" id="PS51843">
    <property type="entry name" value="NR_LBD"/>
    <property type="match status" value="1"/>
</dbReference>
<organism evidence="13 14">
    <name type="scientific">Labeo rohita</name>
    <name type="common">Indian major carp</name>
    <name type="synonym">Cyprinus rohita</name>
    <dbReference type="NCBI Taxonomy" id="84645"/>
    <lineage>
        <taxon>Eukaryota</taxon>
        <taxon>Metazoa</taxon>
        <taxon>Chordata</taxon>
        <taxon>Craniata</taxon>
        <taxon>Vertebrata</taxon>
        <taxon>Euteleostomi</taxon>
        <taxon>Actinopterygii</taxon>
        <taxon>Neopterygii</taxon>
        <taxon>Teleostei</taxon>
        <taxon>Ostariophysi</taxon>
        <taxon>Cypriniformes</taxon>
        <taxon>Cyprinidae</taxon>
        <taxon>Labeoninae</taxon>
        <taxon>Labeonini</taxon>
        <taxon>Labeo</taxon>
    </lineage>
</organism>
<dbReference type="InterPro" id="IPR013088">
    <property type="entry name" value="Znf_NHR/GATA"/>
</dbReference>
<evidence type="ECO:0000256" key="7">
    <source>
        <dbReference type="ARBA" id="ARBA00023170"/>
    </source>
</evidence>
<dbReference type="EMBL" id="JACTAM010000021">
    <property type="protein sequence ID" value="KAI2651021.1"/>
    <property type="molecule type" value="Genomic_DNA"/>
</dbReference>
<evidence type="ECO:0000256" key="8">
    <source>
        <dbReference type="ARBA" id="ARBA00023242"/>
    </source>
</evidence>
<feature type="region of interest" description="Disordered" evidence="10">
    <location>
        <begin position="100"/>
        <end position="137"/>
    </location>
</feature>
<keyword evidence="7 9" id="KW-0675">Receptor</keyword>
<dbReference type="InterPro" id="IPR000536">
    <property type="entry name" value="Nucl_hrmn_rcpt_lig-bd"/>
</dbReference>
<evidence type="ECO:0000259" key="12">
    <source>
        <dbReference type="PROSITE" id="PS51843"/>
    </source>
</evidence>
<evidence type="ECO:0000259" key="11">
    <source>
        <dbReference type="PROSITE" id="PS51030"/>
    </source>
</evidence>
<protein>
    <submittedName>
        <fullName evidence="13">Glucocorticoid receptor</fullName>
    </submittedName>
</protein>
<dbReference type="InterPro" id="IPR035500">
    <property type="entry name" value="NHR-like_dom_sf"/>
</dbReference>